<dbReference type="Proteomes" id="UP001159042">
    <property type="component" value="Unassembled WGS sequence"/>
</dbReference>
<evidence type="ECO:0000256" key="2">
    <source>
        <dbReference type="ARBA" id="ARBA00024195"/>
    </source>
</evidence>
<protein>
    <recommendedName>
        <fullName evidence="3">Peptidase S1 domain-containing protein</fullName>
    </recommendedName>
</protein>
<dbReference type="GO" id="GO:0006508">
    <property type="term" value="P:proteolysis"/>
    <property type="evidence" value="ECO:0007669"/>
    <property type="project" value="InterPro"/>
</dbReference>
<organism evidence="4 5">
    <name type="scientific">Exocentrus adspersus</name>
    <dbReference type="NCBI Taxonomy" id="1586481"/>
    <lineage>
        <taxon>Eukaryota</taxon>
        <taxon>Metazoa</taxon>
        <taxon>Ecdysozoa</taxon>
        <taxon>Arthropoda</taxon>
        <taxon>Hexapoda</taxon>
        <taxon>Insecta</taxon>
        <taxon>Pterygota</taxon>
        <taxon>Neoptera</taxon>
        <taxon>Endopterygota</taxon>
        <taxon>Coleoptera</taxon>
        <taxon>Polyphaga</taxon>
        <taxon>Cucujiformia</taxon>
        <taxon>Chrysomeloidea</taxon>
        <taxon>Cerambycidae</taxon>
        <taxon>Lamiinae</taxon>
        <taxon>Acanthocinini</taxon>
        <taxon>Exocentrus</taxon>
    </lineage>
</organism>
<accession>A0AAV8W525</accession>
<comment type="similarity">
    <text evidence="2">Belongs to the peptidase S1 family. CLIP subfamily.</text>
</comment>
<name>A0AAV8W525_9CUCU</name>
<dbReference type="PANTHER" id="PTHR24256">
    <property type="entry name" value="TRYPTASE-RELATED"/>
    <property type="match status" value="1"/>
</dbReference>
<dbReference type="AlphaFoldDB" id="A0AAV8W525"/>
<feature type="domain" description="Peptidase S1" evidence="3">
    <location>
        <begin position="67"/>
        <end position="326"/>
    </location>
</feature>
<dbReference type="EMBL" id="JANEYG010000009">
    <property type="protein sequence ID" value="KAJ8921594.1"/>
    <property type="molecule type" value="Genomic_DNA"/>
</dbReference>
<dbReference type="InterPro" id="IPR043504">
    <property type="entry name" value="Peptidase_S1_PA_chymotrypsin"/>
</dbReference>
<keyword evidence="1" id="KW-1015">Disulfide bond</keyword>
<dbReference type="InterPro" id="IPR001254">
    <property type="entry name" value="Trypsin_dom"/>
</dbReference>
<reference evidence="4 5" key="1">
    <citation type="journal article" date="2023" name="Insect Mol. Biol.">
        <title>Genome sequencing provides insights into the evolution of gene families encoding plant cell wall-degrading enzymes in longhorned beetles.</title>
        <authorList>
            <person name="Shin N.R."/>
            <person name="Okamura Y."/>
            <person name="Kirsch R."/>
            <person name="Pauchet Y."/>
        </authorList>
    </citation>
    <scope>NUCLEOTIDE SEQUENCE [LARGE SCALE GENOMIC DNA]</scope>
    <source>
        <strain evidence="4">EAD_L_NR</strain>
    </source>
</reference>
<dbReference type="InterPro" id="IPR009003">
    <property type="entry name" value="Peptidase_S1_PA"/>
</dbReference>
<dbReference type="GO" id="GO:0004252">
    <property type="term" value="F:serine-type endopeptidase activity"/>
    <property type="evidence" value="ECO:0007669"/>
    <property type="project" value="InterPro"/>
</dbReference>
<evidence type="ECO:0000313" key="5">
    <source>
        <dbReference type="Proteomes" id="UP001159042"/>
    </source>
</evidence>
<dbReference type="Gene3D" id="2.40.10.10">
    <property type="entry name" value="Trypsin-like serine proteases"/>
    <property type="match status" value="1"/>
</dbReference>
<dbReference type="SMART" id="SM00020">
    <property type="entry name" value="Tryp_SPc"/>
    <property type="match status" value="1"/>
</dbReference>
<sequence>MSLVSGTTPSGQTYLCLPTGTPCPTDNVIDPRIVTPTQSGALCANGFFPCFGQATQCGRQYLPPSSTADGLSSFGSYPWQAYLRNTTNSFSGSGVLLDEYHVLTAAHKVYRNVANPSEITVIMGVWNPSDLSNTQSSPVAAITVHPSFVAGTLMNDIAILTLAQPIVLGIYQNINTICLASTGASTSYVGQRCVVSGWGQTSFVTNDAPTNPQKQVFVSVVNYATCRASFANSNLLGTNVDVYLDPNGEICAGGRVHERCMHTIDYDIFEMCLQQDGGSPLACPDTAGNYAVAGLVIWGKNCGQTGVYGVYVNVPYYYAWIQGILSQAVFTTASG</sequence>
<proteinExistence type="inferred from homology"/>
<gene>
    <name evidence="4" type="ORF">NQ315_010499</name>
</gene>
<dbReference type="CDD" id="cd00190">
    <property type="entry name" value="Tryp_SPc"/>
    <property type="match status" value="1"/>
</dbReference>
<evidence type="ECO:0000259" key="3">
    <source>
        <dbReference type="PROSITE" id="PS50240"/>
    </source>
</evidence>
<dbReference type="PROSITE" id="PS50240">
    <property type="entry name" value="TRYPSIN_DOM"/>
    <property type="match status" value="1"/>
</dbReference>
<dbReference type="SUPFAM" id="SSF50494">
    <property type="entry name" value="Trypsin-like serine proteases"/>
    <property type="match status" value="1"/>
</dbReference>
<evidence type="ECO:0000313" key="4">
    <source>
        <dbReference type="EMBL" id="KAJ8921594.1"/>
    </source>
</evidence>
<keyword evidence="5" id="KW-1185">Reference proteome</keyword>
<evidence type="ECO:0000256" key="1">
    <source>
        <dbReference type="ARBA" id="ARBA00023157"/>
    </source>
</evidence>
<dbReference type="InterPro" id="IPR051487">
    <property type="entry name" value="Ser/Thr_Proteases_Immune/Dev"/>
</dbReference>
<dbReference type="InterPro" id="IPR001314">
    <property type="entry name" value="Peptidase_S1A"/>
</dbReference>
<dbReference type="Pfam" id="PF00089">
    <property type="entry name" value="Trypsin"/>
    <property type="match status" value="1"/>
</dbReference>
<dbReference type="PRINTS" id="PR00722">
    <property type="entry name" value="CHYMOTRYPSIN"/>
</dbReference>
<comment type="caution">
    <text evidence="4">The sequence shown here is derived from an EMBL/GenBank/DDBJ whole genome shotgun (WGS) entry which is preliminary data.</text>
</comment>